<protein>
    <submittedName>
        <fullName evidence="4">SWIM zinc finger family protein</fullName>
    </submittedName>
</protein>
<evidence type="ECO:0000313" key="4">
    <source>
        <dbReference type="EMBL" id="MCB5183141.1"/>
    </source>
</evidence>
<dbReference type="PANTHER" id="PTHR38133">
    <property type="entry name" value="SLR1429 PROTEIN"/>
    <property type="match status" value="1"/>
</dbReference>
<feature type="domain" description="SWIM-type" evidence="3">
    <location>
        <begin position="117"/>
        <end position="153"/>
    </location>
</feature>
<keyword evidence="1" id="KW-0863">Zinc-finger</keyword>
<feature type="region of interest" description="Disordered" evidence="2">
    <location>
        <begin position="185"/>
        <end position="237"/>
    </location>
</feature>
<evidence type="ECO:0000313" key="5">
    <source>
        <dbReference type="Proteomes" id="UP001199054"/>
    </source>
</evidence>
<reference evidence="4 5" key="1">
    <citation type="submission" date="2021-10" db="EMBL/GenBank/DDBJ databases">
        <title>Streptomyces sp. strain SMC 277, a novel streptomycete isolated from soil.</title>
        <authorList>
            <person name="Chanama M."/>
        </authorList>
    </citation>
    <scope>NUCLEOTIDE SEQUENCE [LARGE SCALE GENOMIC DNA]</scope>
    <source>
        <strain evidence="4 5">SMC 277</strain>
    </source>
</reference>
<evidence type="ECO:0000256" key="1">
    <source>
        <dbReference type="PROSITE-ProRule" id="PRU00325"/>
    </source>
</evidence>
<dbReference type="RefSeq" id="WP_226730327.1">
    <property type="nucleotide sequence ID" value="NZ_JAJAUY010000181.1"/>
</dbReference>
<dbReference type="Proteomes" id="UP001199054">
    <property type="component" value="Unassembled WGS sequence"/>
</dbReference>
<keyword evidence="5" id="KW-1185">Reference proteome</keyword>
<feature type="compositionally biased region" description="Pro residues" evidence="2">
    <location>
        <begin position="211"/>
        <end position="236"/>
    </location>
</feature>
<dbReference type="InterPro" id="IPR007527">
    <property type="entry name" value="Znf_SWIM"/>
</dbReference>
<accession>A0ABS8BES8</accession>
<dbReference type="EMBL" id="JAJAUY010000181">
    <property type="protein sequence ID" value="MCB5183141.1"/>
    <property type="molecule type" value="Genomic_DNA"/>
</dbReference>
<feature type="region of interest" description="Disordered" evidence="2">
    <location>
        <begin position="381"/>
        <end position="400"/>
    </location>
</feature>
<dbReference type="PANTHER" id="PTHR38133:SF1">
    <property type="entry name" value="SLR1429 PROTEIN"/>
    <property type="match status" value="1"/>
</dbReference>
<sequence>MIAARDDRRRTFDSVPAGVEATTWWGRAWVSALERLSRDSARLARGRGYAEDGHVDTVTVTPGRIVAYVRGSRPRPYRTELALTVFTDPEWAELLQGLAADPGGLAALLEREVPQGLAGRVLPGPGDLLPRCSCPDAGPAPCKHAAALCYRTARLLDQDPFVLLLLRGRGERELLDDLARRNAAEAARERPSGPAEFPGTPARAALARTPGPLPAPEPVPAAPGLPPGYPDEPGAPDPLALDQLATDATARALAILATGEDPMAGLTPWQDAVRLAAPLPHAGLTGAARHLYRALATGTGRSTADLARAAAAWRQGGLAALAVLEEPWDPPAGPFDRARPALLAASLGHFRPERNRLTSAGRQLRLGRDNLWYAYESRPDAEDWWPTGRPSSDPVQALAD</sequence>
<dbReference type="Pfam" id="PF04434">
    <property type="entry name" value="SWIM"/>
    <property type="match status" value="1"/>
</dbReference>
<organism evidence="4 5">
    <name type="scientific">Streptomyces antimicrobicus</name>
    <dbReference type="NCBI Taxonomy" id="2883108"/>
    <lineage>
        <taxon>Bacteria</taxon>
        <taxon>Bacillati</taxon>
        <taxon>Actinomycetota</taxon>
        <taxon>Actinomycetes</taxon>
        <taxon>Kitasatosporales</taxon>
        <taxon>Streptomycetaceae</taxon>
        <taxon>Streptomyces</taxon>
    </lineage>
</organism>
<keyword evidence="1" id="KW-0862">Zinc</keyword>
<evidence type="ECO:0000256" key="2">
    <source>
        <dbReference type="SAM" id="MobiDB-lite"/>
    </source>
</evidence>
<proteinExistence type="predicted"/>
<evidence type="ECO:0000259" key="3">
    <source>
        <dbReference type="PROSITE" id="PS50966"/>
    </source>
</evidence>
<name>A0ABS8BES8_9ACTN</name>
<keyword evidence="1" id="KW-0479">Metal-binding</keyword>
<dbReference type="PROSITE" id="PS50966">
    <property type="entry name" value="ZF_SWIM"/>
    <property type="match status" value="1"/>
</dbReference>
<comment type="caution">
    <text evidence="4">The sequence shown here is derived from an EMBL/GenBank/DDBJ whole genome shotgun (WGS) entry which is preliminary data.</text>
</comment>
<gene>
    <name evidence="4" type="ORF">LG632_27780</name>
</gene>